<dbReference type="Proteomes" id="UP001288320">
    <property type="component" value="Unassembled WGS sequence"/>
</dbReference>
<protein>
    <submittedName>
        <fullName evidence="2">Polymorphic toxin type 50 domain-containing protein</fullName>
    </submittedName>
</protein>
<dbReference type="EMBL" id="JAWNFY010000020">
    <property type="protein sequence ID" value="MDY5146828.1"/>
    <property type="molecule type" value="Genomic_DNA"/>
</dbReference>
<evidence type="ECO:0000313" key="3">
    <source>
        <dbReference type="EMBL" id="MDY5146828.1"/>
    </source>
</evidence>
<name>A0AAW9HIX6_9ACTO</name>
<dbReference type="RefSeq" id="WP_231366731.1">
    <property type="nucleotide sequence ID" value="NZ_JASOHT010000067.1"/>
</dbReference>
<keyword evidence="4" id="KW-1185">Reference proteome</keyword>
<proteinExistence type="predicted"/>
<evidence type="ECO:0000313" key="4">
    <source>
        <dbReference type="Proteomes" id="UP001284901"/>
    </source>
</evidence>
<accession>A0AAW9HIX6</accession>
<gene>
    <name evidence="2" type="ORF">R6G74_01565</name>
    <name evidence="3" type="ORF">R6P33_07350</name>
</gene>
<evidence type="ECO:0000313" key="5">
    <source>
        <dbReference type="Proteomes" id="UP001288320"/>
    </source>
</evidence>
<dbReference type="Pfam" id="PF15542">
    <property type="entry name" value="Ntox50"/>
    <property type="match status" value="1"/>
</dbReference>
<dbReference type="InterPro" id="IPR029100">
    <property type="entry name" value="Ntox50"/>
</dbReference>
<organism evidence="2 5">
    <name type="scientific">Actinotignum timonense</name>
    <dbReference type="NCBI Taxonomy" id="1870995"/>
    <lineage>
        <taxon>Bacteria</taxon>
        <taxon>Bacillati</taxon>
        <taxon>Actinomycetota</taxon>
        <taxon>Actinomycetes</taxon>
        <taxon>Actinomycetales</taxon>
        <taxon>Actinomycetaceae</taxon>
        <taxon>Actinotignum</taxon>
    </lineage>
</organism>
<dbReference type="AlphaFoldDB" id="A0AAW9HIX6"/>
<dbReference type="Proteomes" id="UP001284901">
    <property type="component" value="Unassembled WGS sequence"/>
</dbReference>
<reference evidence="2 4" key="1">
    <citation type="submission" date="2023-10" db="EMBL/GenBank/DDBJ databases">
        <title>Whole Genome based description of the genera Actinobaculum and Actinotignum reveals a complex phylogenetic relationship within the species included in the genus Actinotignum.</title>
        <authorList>
            <person name="Jensen C.S."/>
            <person name="Dargis R."/>
            <person name="Kemp M."/>
            <person name="Christensen J.J."/>
        </authorList>
    </citation>
    <scope>NUCLEOTIDE SEQUENCE</scope>
    <source>
        <strain evidence="3 4">SLA_B089</strain>
        <strain evidence="2">SLA_B245</strain>
    </source>
</reference>
<evidence type="ECO:0000259" key="1">
    <source>
        <dbReference type="Pfam" id="PF15542"/>
    </source>
</evidence>
<sequence>MPGQPEYDPSRSPVTVDILTIQRLVLRHAGRGTLRGKNSNKETVNFGVTIGNYRSLNSTRSVPTTWVNIHYSKTGAHIVPAAPREEDHASKN</sequence>
<comment type="caution">
    <text evidence="2">The sequence shown here is derived from an EMBL/GenBank/DDBJ whole genome shotgun (WGS) entry which is preliminary data.</text>
</comment>
<dbReference type="EMBL" id="JAWNFV010000002">
    <property type="protein sequence ID" value="MDY5140006.1"/>
    <property type="molecule type" value="Genomic_DNA"/>
</dbReference>
<feature type="domain" description="Bacterial toxin 50" evidence="1">
    <location>
        <begin position="2"/>
        <end position="80"/>
    </location>
</feature>
<evidence type="ECO:0000313" key="2">
    <source>
        <dbReference type="EMBL" id="MDY5140006.1"/>
    </source>
</evidence>